<accession>A0A0W8I637</accession>
<dbReference type="GO" id="GO:0004550">
    <property type="term" value="F:nucleoside diphosphate kinase activity"/>
    <property type="evidence" value="ECO:0007669"/>
    <property type="project" value="UniProtKB-UniRule"/>
</dbReference>
<dbReference type="Pfam" id="PF00334">
    <property type="entry name" value="NDK"/>
    <property type="match status" value="1"/>
</dbReference>
<feature type="binding site" evidence="12 13">
    <location>
        <position position="17"/>
    </location>
    <ligand>
        <name>ATP</name>
        <dbReference type="ChEBI" id="CHEBI:30616"/>
    </ligand>
</feature>
<dbReference type="GO" id="GO:0006241">
    <property type="term" value="P:CTP biosynthetic process"/>
    <property type="evidence" value="ECO:0007669"/>
    <property type="project" value="UniProtKB-UniRule"/>
</dbReference>
<keyword evidence="18" id="KW-1185">Reference proteome</keyword>
<feature type="binding site" evidence="12 13">
    <location>
        <position position="65"/>
    </location>
    <ligand>
        <name>ATP</name>
        <dbReference type="ChEBI" id="CHEBI:30616"/>
    </ligand>
</feature>
<evidence type="ECO:0000313" key="18">
    <source>
        <dbReference type="Proteomes" id="UP000054837"/>
    </source>
</evidence>
<feature type="binding site" evidence="12 13">
    <location>
        <position position="110"/>
    </location>
    <ligand>
        <name>ATP</name>
        <dbReference type="ChEBI" id="CHEBI:30616"/>
    </ligand>
</feature>
<dbReference type="InterPro" id="IPR036850">
    <property type="entry name" value="NDK-like_dom_sf"/>
</dbReference>
<evidence type="ECO:0000256" key="13">
    <source>
        <dbReference type="PROSITE-ProRule" id="PRU00706"/>
    </source>
</evidence>
<keyword evidence="11 12" id="KW-0546">Nucleotide metabolism</keyword>
<evidence type="ECO:0000313" key="17">
    <source>
        <dbReference type="EMBL" id="KUG53728.1"/>
    </source>
</evidence>
<dbReference type="PROSITE" id="PS51374">
    <property type="entry name" value="NDPK_LIKE"/>
    <property type="match status" value="1"/>
</dbReference>
<dbReference type="SMART" id="SM00562">
    <property type="entry name" value="NDK"/>
    <property type="match status" value="1"/>
</dbReference>
<feature type="active site" description="Pros-phosphohistidine intermediate" evidence="12 13">
    <location>
        <position position="127"/>
    </location>
</feature>
<evidence type="ECO:0000256" key="6">
    <source>
        <dbReference type="ARBA" id="ARBA00022723"/>
    </source>
</evidence>
<feature type="binding site" evidence="12 13">
    <location>
        <position position="124"/>
    </location>
    <ligand>
        <name>ATP</name>
        <dbReference type="ChEBI" id="CHEBI:30616"/>
    </ligand>
</feature>
<dbReference type="FunFam" id="3.30.70.141:FF:000003">
    <property type="entry name" value="Nucleoside diphosphate kinase"/>
    <property type="match status" value="1"/>
</dbReference>
<comment type="subunit">
    <text evidence="12">Homotetramer.</text>
</comment>
<evidence type="ECO:0000256" key="3">
    <source>
        <dbReference type="ARBA" id="ARBA00012966"/>
    </source>
</evidence>
<dbReference type="PRINTS" id="PR01243">
    <property type="entry name" value="NUCDPKINASE"/>
</dbReference>
<keyword evidence="10 12" id="KW-0460">Magnesium</keyword>
<dbReference type="InterPro" id="IPR001564">
    <property type="entry name" value="Nucleoside_diP_kinase"/>
</dbReference>
<dbReference type="GO" id="GO:0046872">
    <property type="term" value="F:metal ion binding"/>
    <property type="evidence" value="ECO:0007669"/>
    <property type="project" value="UniProtKB-KW"/>
</dbReference>
<feature type="binding site" evidence="12 13">
    <location>
        <position position="99"/>
    </location>
    <ligand>
        <name>ATP</name>
        <dbReference type="ChEBI" id="CHEBI:30616"/>
    </ligand>
</feature>
<dbReference type="EMBL" id="LQBL01000028">
    <property type="protein sequence ID" value="KUG53728.1"/>
    <property type="molecule type" value="Genomic_DNA"/>
</dbReference>
<comment type="catalytic activity">
    <reaction evidence="12 15">
        <text>a 2'-deoxyribonucleoside 5'-diphosphate + ATP = a 2'-deoxyribonucleoside 5'-triphosphate + ADP</text>
        <dbReference type="Rhea" id="RHEA:44640"/>
        <dbReference type="ChEBI" id="CHEBI:30616"/>
        <dbReference type="ChEBI" id="CHEBI:61560"/>
        <dbReference type="ChEBI" id="CHEBI:73316"/>
        <dbReference type="ChEBI" id="CHEBI:456216"/>
        <dbReference type="EC" id="2.7.4.6"/>
    </reaction>
</comment>
<comment type="caution">
    <text evidence="17">The sequence shown here is derived from an EMBL/GenBank/DDBJ whole genome shotgun (WGS) entry which is preliminary data.</text>
</comment>
<evidence type="ECO:0000259" key="16">
    <source>
        <dbReference type="SMART" id="SM00562"/>
    </source>
</evidence>
<protein>
    <recommendedName>
        <fullName evidence="4 12">Nucleoside diphosphate kinase</fullName>
        <shortName evidence="12">NDK</shortName>
        <shortName evidence="12">NDP kinase</shortName>
        <ecNumber evidence="3 12">2.7.4.6</ecNumber>
    </recommendedName>
    <alternativeName>
        <fullName evidence="12">Nucleoside-2-P kinase</fullName>
    </alternativeName>
</protein>
<evidence type="ECO:0000256" key="15">
    <source>
        <dbReference type="RuleBase" id="RU004013"/>
    </source>
</evidence>
<dbReference type="Proteomes" id="UP000054837">
    <property type="component" value="Unassembled WGS sequence"/>
</dbReference>
<dbReference type="AlphaFoldDB" id="A0A0W8I637"/>
<evidence type="ECO:0000256" key="2">
    <source>
        <dbReference type="ARBA" id="ARBA00008142"/>
    </source>
</evidence>
<evidence type="ECO:0000256" key="1">
    <source>
        <dbReference type="ARBA" id="ARBA00001946"/>
    </source>
</evidence>
<comment type="subcellular location">
    <subcellularLocation>
        <location evidence="12">Cytoplasm</location>
    </subcellularLocation>
</comment>
<comment type="catalytic activity">
    <reaction evidence="12">
        <text>a ribonucleoside 5'-diphosphate + ATP = a ribonucleoside 5'-triphosphate + ADP</text>
        <dbReference type="Rhea" id="RHEA:18113"/>
        <dbReference type="ChEBI" id="CHEBI:30616"/>
        <dbReference type="ChEBI" id="CHEBI:57930"/>
        <dbReference type="ChEBI" id="CHEBI:61557"/>
        <dbReference type="ChEBI" id="CHEBI:456216"/>
        <dbReference type="EC" id="2.7.4.6"/>
    </reaction>
</comment>
<evidence type="ECO:0000256" key="10">
    <source>
        <dbReference type="ARBA" id="ARBA00022842"/>
    </source>
</evidence>
<dbReference type="GO" id="GO:0006228">
    <property type="term" value="P:UTP biosynthetic process"/>
    <property type="evidence" value="ECO:0007669"/>
    <property type="project" value="UniProtKB-UniRule"/>
</dbReference>
<comment type="similarity">
    <text evidence="2 12 13 14">Belongs to the NDK family.</text>
</comment>
<keyword evidence="5 12" id="KW-0808">Transferase</keyword>
<name>A0A0W8I637_9MICO</name>
<feature type="domain" description="Nucleoside diphosphate kinase-like" evidence="16">
    <location>
        <begin position="9"/>
        <end position="147"/>
    </location>
</feature>
<dbReference type="STRING" id="767452.AVL62_02890"/>
<evidence type="ECO:0000256" key="5">
    <source>
        <dbReference type="ARBA" id="ARBA00022679"/>
    </source>
</evidence>
<keyword evidence="8 12" id="KW-0418">Kinase</keyword>
<evidence type="ECO:0000256" key="12">
    <source>
        <dbReference type="HAMAP-Rule" id="MF_00451"/>
    </source>
</evidence>
<dbReference type="OrthoDB" id="9801161at2"/>
<dbReference type="SUPFAM" id="SSF54919">
    <property type="entry name" value="Nucleoside diphosphate kinase, NDK"/>
    <property type="match status" value="1"/>
</dbReference>
<dbReference type="HAMAP" id="MF_00451">
    <property type="entry name" value="NDP_kinase"/>
    <property type="match status" value="1"/>
</dbReference>
<dbReference type="GO" id="GO:0006183">
    <property type="term" value="P:GTP biosynthetic process"/>
    <property type="evidence" value="ECO:0007669"/>
    <property type="project" value="UniProtKB-UniRule"/>
</dbReference>
<dbReference type="EC" id="2.7.4.6" evidence="3 12"/>
<dbReference type="NCBIfam" id="NF001908">
    <property type="entry name" value="PRK00668.1"/>
    <property type="match status" value="1"/>
</dbReference>
<reference evidence="17 18" key="1">
    <citation type="submission" date="2015-12" db="EMBL/GenBank/DDBJ databases">
        <title>Serinicoccus chungangenesis strain CD08_5 genome sequencing and assembly.</title>
        <authorList>
            <person name="Chander A.M."/>
            <person name="Kaur G."/>
            <person name="Nair G.R."/>
            <person name="Dhawan D.K."/>
            <person name="Kochhar R.K."/>
            <person name="Mayilraj S."/>
            <person name="Bhadada S.K."/>
        </authorList>
    </citation>
    <scope>NUCLEOTIDE SEQUENCE [LARGE SCALE GENOMIC DNA]</scope>
    <source>
        <strain evidence="17 18">CD08_5</strain>
    </source>
</reference>
<gene>
    <name evidence="12" type="primary">ndk</name>
    <name evidence="17" type="ORF">AVL62_02890</name>
</gene>
<dbReference type="GO" id="GO:0005737">
    <property type="term" value="C:cytoplasm"/>
    <property type="evidence" value="ECO:0007669"/>
    <property type="project" value="UniProtKB-SubCell"/>
</dbReference>
<dbReference type="GO" id="GO:0005524">
    <property type="term" value="F:ATP binding"/>
    <property type="evidence" value="ECO:0007669"/>
    <property type="project" value="UniProtKB-UniRule"/>
</dbReference>
<dbReference type="RefSeq" id="WP_058891735.1">
    <property type="nucleotide sequence ID" value="NZ_LQBL01000028.1"/>
</dbReference>
<dbReference type="InterPro" id="IPR023005">
    <property type="entry name" value="Nucleoside_diP_kinase_AS"/>
</dbReference>
<keyword evidence="12" id="KW-0963">Cytoplasm</keyword>
<dbReference type="CDD" id="cd04413">
    <property type="entry name" value="NDPk_I"/>
    <property type="match status" value="1"/>
</dbReference>
<evidence type="ECO:0000256" key="14">
    <source>
        <dbReference type="RuleBase" id="RU004011"/>
    </source>
</evidence>
<comment type="cofactor">
    <cofactor evidence="1 12">
        <name>Mg(2+)</name>
        <dbReference type="ChEBI" id="CHEBI:18420"/>
    </cofactor>
</comment>
<proteinExistence type="inferred from homology"/>
<keyword evidence="12" id="KW-0597">Phosphoprotein</keyword>
<organism evidence="17 18">
    <name type="scientific">Serinicoccus chungangensis</name>
    <dbReference type="NCBI Taxonomy" id="767452"/>
    <lineage>
        <taxon>Bacteria</taxon>
        <taxon>Bacillati</taxon>
        <taxon>Actinomycetota</taxon>
        <taxon>Actinomycetes</taxon>
        <taxon>Micrococcales</taxon>
        <taxon>Ornithinimicrobiaceae</taxon>
        <taxon>Serinicoccus</taxon>
    </lineage>
</organism>
<dbReference type="PROSITE" id="PS00469">
    <property type="entry name" value="NDPK"/>
    <property type="match status" value="1"/>
</dbReference>
<evidence type="ECO:0000256" key="4">
    <source>
        <dbReference type="ARBA" id="ARBA00017632"/>
    </source>
</evidence>
<sequence>MTDTSTPQTERSLVLVKPDGYRRGLSGEVLRRIEAKGYTLAALAVLTPAREQLEAHYAEHEGKPFYEPLLEFMSSGPVTAAVIEGHGCIPGFRSLAGATDPTAAAPGTIRGDHGRDWGLKVQQNIVHGSDSPESAEREIAIWFPTQG</sequence>
<keyword evidence="7 12" id="KW-0547">Nucleotide-binding</keyword>
<keyword evidence="6 12" id="KW-0479">Metal-binding</keyword>
<evidence type="ECO:0000256" key="7">
    <source>
        <dbReference type="ARBA" id="ARBA00022741"/>
    </source>
</evidence>
<evidence type="ECO:0000256" key="8">
    <source>
        <dbReference type="ARBA" id="ARBA00022777"/>
    </source>
</evidence>
<comment type="function">
    <text evidence="12">Major role in the synthesis of nucleoside triphosphates other than ATP. The ATP gamma phosphate is transferred to the NDP beta phosphate via a ping-pong mechanism, using a phosphorylated active-site intermediate.</text>
</comment>
<dbReference type="InterPro" id="IPR034907">
    <property type="entry name" value="NDK-like_dom"/>
</dbReference>
<dbReference type="PANTHER" id="PTHR11349">
    <property type="entry name" value="NUCLEOSIDE DIPHOSPHATE KINASE"/>
    <property type="match status" value="1"/>
</dbReference>
<feature type="binding site" evidence="12 13">
    <location>
        <position position="93"/>
    </location>
    <ligand>
        <name>ATP</name>
        <dbReference type="ChEBI" id="CHEBI:30616"/>
    </ligand>
</feature>
<dbReference type="Gene3D" id="3.30.70.141">
    <property type="entry name" value="Nucleoside diphosphate kinase-like domain"/>
    <property type="match status" value="1"/>
</dbReference>
<evidence type="ECO:0000256" key="9">
    <source>
        <dbReference type="ARBA" id="ARBA00022840"/>
    </source>
</evidence>
<evidence type="ECO:0000256" key="11">
    <source>
        <dbReference type="ARBA" id="ARBA00023080"/>
    </source>
</evidence>
<keyword evidence="9 12" id="KW-0067">ATP-binding</keyword>